<proteinExistence type="predicted"/>
<evidence type="ECO:0000256" key="1">
    <source>
        <dbReference type="SAM" id="MobiDB-lite"/>
    </source>
</evidence>
<sequence>MSFSKSRLFEPSYIWKNQKEITEKKGILSRILGLKSDEKSGKNKSHGKYQELNESSEDTEKKTFGSVLKIISSKNGKFSVNWQNENEKIKLLEISEHEMSTVFFETLQKSNFCIGELFLCLEKGKSNSGFLMTHELPQISVGKLYMRMETFEMVEWWMRRISSIDLTDLSISPFGDHPINLTDELFEMPHVTPCCHYSKIPHFSFYSDNISESVVKAAVESKMSSVNGDYVLEWFFARRVNTEDVLQEVVRPSCERKERFSHQKQCFEPVDVYPVSNENNKKLSLMIVKDPSDHFNPYSLVLFS</sequence>
<dbReference type="InParanoid" id="G0N5D0"/>
<protein>
    <submittedName>
        <fullName evidence="2">Uncharacterized protein</fullName>
    </submittedName>
</protein>
<dbReference type="AlphaFoldDB" id="G0N5D0"/>
<dbReference type="FunCoup" id="G0N5D0">
    <property type="interactions" value="159"/>
</dbReference>
<name>G0N5D0_CAEBE</name>
<dbReference type="HOGENOM" id="CLU_915958_0_0_1"/>
<feature type="region of interest" description="Disordered" evidence="1">
    <location>
        <begin position="37"/>
        <end position="56"/>
    </location>
</feature>
<evidence type="ECO:0000313" key="2">
    <source>
        <dbReference type="EMBL" id="EGT53324.1"/>
    </source>
</evidence>
<dbReference type="OrthoDB" id="5866113at2759"/>
<organism evidence="3">
    <name type="scientific">Caenorhabditis brenneri</name>
    <name type="common">Nematode worm</name>
    <dbReference type="NCBI Taxonomy" id="135651"/>
    <lineage>
        <taxon>Eukaryota</taxon>
        <taxon>Metazoa</taxon>
        <taxon>Ecdysozoa</taxon>
        <taxon>Nematoda</taxon>
        <taxon>Chromadorea</taxon>
        <taxon>Rhabditida</taxon>
        <taxon>Rhabditina</taxon>
        <taxon>Rhabditomorpha</taxon>
        <taxon>Rhabditoidea</taxon>
        <taxon>Rhabditidae</taxon>
        <taxon>Peloderinae</taxon>
        <taxon>Caenorhabditis</taxon>
    </lineage>
</organism>
<dbReference type="eggNOG" id="ENOG502TF6W">
    <property type="taxonomic scope" value="Eukaryota"/>
</dbReference>
<reference evidence="3" key="1">
    <citation type="submission" date="2011-07" db="EMBL/GenBank/DDBJ databases">
        <authorList>
            <consortium name="Caenorhabditis brenneri Sequencing and Analysis Consortium"/>
            <person name="Wilson R.K."/>
        </authorList>
    </citation>
    <scope>NUCLEOTIDE SEQUENCE [LARGE SCALE GENOMIC DNA]</scope>
    <source>
        <strain evidence="3">PB2801</strain>
    </source>
</reference>
<dbReference type="OMA" id="HQKQCFE"/>
<dbReference type="Proteomes" id="UP000008068">
    <property type="component" value="Unassembled WGS sequence"/>
</dbReference>
<keyword evidence="3" id="KW-1185">Reference proteome</keyword>
<accession>G0N5D0</accession>
<dbReference type="EMBL" id="GL379840">
    <property type="protein sequence ID" value="EGT53324.1"/>
    <property type="molecule type" value="Genomic_DNA"/>
</dbReference>
<dbReference type="STRING" id="135651.G0N5D0"/>
<evidence type="ECO:0000313" key="3">
    <source>
        <dbReference type="Proteomes" id="UP000008068"/>
    </source>
</evidence>
<gene>
    <name evidence="2" type="ORF">CAEBREN_07497</name>
</gene>